<comment type="subcellular location">
    <subcellularLocation>
        <location evidence="1">Nucleus</location>
    </subcellularLocation>
</comment>
<evidence type="ECO:0000313" key="5">
    <source>
        <dbReference type="EMBL" id="KAK0526414.1"/>
    </source>
</evidence>
<dbReference type="Pfam" id="PF00808">
    <property type="entry name" value="CBFD_NFYB_HMF"/>
    <property type="match status" value="1"/>
</dbReference>
<evidence type="ECO:0000256" key="1">
    <source>
        <dbReference type="ARBA" id="ARBA00004123"/>
    </source>
</evidence>
<dbReference type="Proteomes" id="UP001176521">
    <property type="component" value="Unassembled WGS sequence"/>
</dbReference>
<feature type="domain" description="Transcription factor CBF/NF-Y/archaeal histone" evidence="4">
    <location>
        <begin position="85"/>
        <end position="147"/>
    </location>
</feature>
<reference evidence="5" key="1">
    <citation type="journal article" date="2023" name="PhytoFront">
        <title>Draft Genome Resources of Seven Strains of Tilletia horrida, Causal Agent of Kernel Smut of Rice.</title>
        <authorList>
            <person name="Khanal S."/>
            <person name="Antony Babu S."/>
            <person name="Zhou X.G."/>
        </authorList>
    </citation>
    <scope>NUCLEOTIDE SEQUENCE</scope>
    <source>
        <strain evidence="5">TX3</strain>
    </source>
</reference>
<feature type="compositionally biased region" description="Acidic residues" evidence="3">
    <location>
        <begin position="304"/>
        <end position="313"/>
    </location>
</feature>
<dbReference type="PANTHER" id="PTHR10252:SF54">
    <property type="entry name" value="CHROMATIN ACCESSIBILITY COMPLEX PROTEIN 1"/>
    <property type="match status" value="1"/>
</dbReference>
<dbReference type="EMBL" id="JAPDMQ010000356">
    <property type="protein sequence ID" value="KAK0526414.1"/>
    <property type="molecule type" value="Genomic_DNA"/>
</dbReference>
<dbReference type="AlphaFoldDB" id="A0AAN6G879"/>
<dbReference type="CDD" id="cd23645">
    <property type="entry name" value="HFD_Dpb3-like"/>
    <property type="match status" value="1"/>
</dbReference>
<evidence type="ECO:0000259" key="4">
    <source>
        <dbReference type="Pfam" id="PF00808"/>
    </source>
</evidence>
<dbReference type="GO" id="GO:0046982">
    <property type="term" value="F:protein heterodimerization activity"/>
    <property type="evidence" value="ECO:0007669"/>
    <property type="project" value="InterPro"/>
</dbReference>
<proteinExistence type="predicted"/>
<keyword evidence="6" id="KW-1185">Reference proteome</keyword>
<dbReference type="SUPFAM" id="SSF47113">
    <property type="entry name" value="Histone-fold"/>
    <property type="match status" value="1"/>
</dbReference>
<dbReference type="InterPro" id="IPR009072">
    <property type="entry name" value="Histone-fold"/>
</dbReference>
<protein>
    <recommendedName>
        <fullName evidence="4">Transcription factor CBF/NF-Y/archaeal histone domain-containing protein</fullName>
    </recommendedName>
</protein>
<evidence type="ECO:0000256" key="2">
    <source>
        <dbReference type="ARBA" id="ARBA00023242"/>
    </source>
</evidence>
<evidence type="ECO:0000256" key="3">
    <source>
        <dbReference type="SAM" id="MobiDB-lite"/>
    </source>
</evidence>
<evidence type="ECO:0000313" key="6">
    <source>
        <dbReference type="Proteomes" id="UP001176521"/>
    </source>
</evidence>
<organism evidence="5 6">
    <name type="scientific">Tilletia horrida</name>
    <dbReference type="NCBI Taxonomy" id="155126"/>
    <lineage>
        <taxon>Eukaryota</taxon>
        <taxon>Fungi</taxon>
        <taxon>Dikarya</taxon>
        <taxon>Basidiomycota</taxon>
        <taxon>Ustilaginomycotina</taxon>
        <taxon>Exobasidiomycetes</taxon>
        <taxon>Tilletiales</taxon>
        <taxon>Tilletiaceae</taxon>
        <taxon>Tilletia</taxon>
    </lineage>
</organism>
<gene>
    <name evidence="5" type="ORF">OC842_005204</name>
</gene>
<dbReference type="PANTHER" id="PTHR10252">
    <property type="entry name" value="HISTONE-LIKE TRANSCRIPTION FACTOR CCAAT-RELATED"/>
    <property type="match status" value="1"/>
</dbReference>
<feature type="compositionally biased region" description="Low complexity" evidence="3">
    <location>
        <begin position="16"/>
        <end position="40"/>
    </location>
</feature>
<keyword evidence="2" id="KW-0539">Nucleus</keyword>
<dbReference type="InterPro" id="IPR050568">
    <property type="entry name" value="Transcr_DNA_Rep_Reg"/>
</dbReference>
<name>A0AAN6G879_9BASI</name>
<feature type="region of interest" description="Disordered" evidence="3">
    <location>
        <begin position="195"/>
        <end position="327"/>
    </location>
</feature>
<comment type="caution">
    <text evidence="5">The sequence shown here is derived from an EMBL/GenBank/DDBJ whole genome shotgun (WGS) entry which is preliminary data.</text>
</comment>
<feature type="compositionally biased region" description="Acidic residues" evidence="3">
    <location>
        <begin position="213"/>
        <end position="223"/>
    </location>
</feature>
<feature type="region of interest" description="Disordered" evidence="3">
    <location>
        <begin position="1"/>
        <end position="83"/>
    </location>
</feature>
<dbReference type="InterPro" id="IPR003958">
    <property type="entry name" value="CBFA_NFYB_domain"/>
</dbReference>
<feature type="compositionally biased region" description="Low complexity" evidence="3">
    <location>
        <begin position="231"/>
        <end position="245"/>
    </location>
</feature>
<dbReference type="GO" id="GO:0008623">
    <property type="term" value="C:CHRAC"/>
    <property type="evidence" value="ECO:0007669"/>
    <property type="project" value="TreeGrafter"/>
</dbReference>
<dbReference type="GO" id="GO:0006261">
    <property type="term" value="P:DNA-templated DNA replication"/>
    <property type="evidence" value="ECO:0007669"/>
    <property type="project" value="TreeGrafter"/>
</dbReference>
<dbReference type="Gene3D" id="1.10.20.10">
    <property type="entry name" value="Histone, subunit A"/>
    <property type="match status" value="1"/>
</dbReference>
<accession>A0AAN6G879</accession>
<sequence>MEDDAAMMMASPSNHQQEQQMQQQQEQQQQPQQQQQSKASGSGGSPRKSKGSGGGRGGTRASTSSATFEPAEDTGVPEATGTSVFPTARMQRIIKSDEDLTNCSAEAAFLIAIATECFIKYFVEESYASARMEKRRAISYKDCQRAVQREWALGFLQEAVPPTMPLSAALKKAEAHEASTLRGIALSVSNAEGLKAGSGGASGENGHSRIGMEDDGNDTDMSDGDLPVVGSSRAPAAASTPASASNKRKASRSSRGSTRGGGGVRDDGDEEELASEGAYERGAAGGGEANRSRKGRASYQYQEVSDDQDDGESLPDVRNGHGDASDW</sequence>
<feature type="compositionally biased region" description="Basic and acidic residues" evidence="3">
    <location>
        <begin position="318"/>
        <end position="327"/>
    </location>
</feature>